<evidence type="ECO:0000256" key="2">
    <source>
        <dbReference type="ARBA" id="ARBA00022692"/>
    </source>
</evidence>
<evidence type="ECO:0000313" key="6">
    <source>
        <dbReference type="Ensembl" id="ENSENLP00000026917.1"/>
    </source>
</evidence>
<evidence type="ECO:0000256" key="4">
    <source>
        <dbReference type="ARBA" id="ARBA00023136"/>
    </source>
</evidence>
<dbReference type="Pfam" id="PF15831">
    <property type="entry name" value="SMIM5_18_22"/>
    <property type="match status" value="1"/>
</dbReference>
<feature type="transmembrane region" description="Helical" evidence="5">
    <location>
        <begin position="34"/>
        <end position="59"/>
    </location>
</feature>
<dbReference type="Ensembl" id="ENSENLT00000027743.1">
    <property type="protein sequence ID" value="ENSENLP00000026917.1"/>
    <property type="gene ID" value="ENSENLG00000012101.1"/>
</dbReference>
<keyword evidence="3 5" id="KW-1133">Transmembrane helix</keyword>
<proteinExistence type="predicted"/>
<keyword evidence="7" id="KW-1185">Reference proteome</keyword>
<dbReference type="InParanoid" id="A0A665V6N4"/>
<sequence length="69" mass="7773">ITTMDAKQETLNLLNRIWIKLQGLPSANPIEVGAFSVLLTFILLVLFMTVLTCLTCCCCRKNKMKGQRI</sequence>
<dbReference type="AlphaFoldDB" id="A0A665V6N4"/>
<reference evidence="6" key="2">
    <citation type="submission" date="2025-08" db="UniProtKB">
        <authorList>
            <consortium name="Ensembl"/>
        </authorList>
    </citation>
    <scope>IDENTIFICATION</scope>
</reference>
<dbReference type="Proteomes" id="UP000472264">
    <property type="component" value="Chromosome 8"/>
</dbReference>
<reference evidence="6" key="3">
    <citation type="submission" date="2025-09" db="UniProtKB">
        <authorList>
            <consortium name="Ensembl"/>
        </authorList>
    </citation>
    <scope>IDENTIFICATION</scope>
</reference>
<dbReference type="InterPro" id="IPR047133">
    <property type="entry name" value="SMIM5"/>
</dbReference>
<reference evidence="6" key="1">
    <citation type="submission" date="2021-04" db="EMBL/GenBank/DDBJ databases">
        <authorList>
            <consortium name="Wellcome Sanger Institute Data Sharing"/>
        </authorList>
    </citation>
    <scope>NUCLEOTIDE SEQUENCE [LARGE SCALE GENOMIC DNA]</scope>
</reference>
<dbReference type="CDD" id="cd20254">
    <property type="entry name" value="CASIMO1_SMIM5"/>
    <property type="match status" value="1"/>
</dbReference>
<dbReference type="PANTHER" id="PTHR37344:SF1">
    <property type="entry name" value="SMALL INTEGRAL MEMBRANE PROTEIN 5"/>
    <property type="match status" value="1"/>
</dbReference>
<organism evidence="6 7">
    <name type="scientific">Echeneis naucrates</name>
    <name type="common">Live sharksucker</name>
    <dbReference type="NCBI Taxonomy" id="173247"/>
    <lineage>
        <taxon>Eukaryota</taxon>
        <taxon>Metazoa</taxon>
        <taxon>Chordata</taxon>
        <taxon>Craniata</taxon>
        <taxon>Vertebrata</taxon>
        <taxon>Euteleostomi</taxon>
        <taxon>Actinopterygii</taxon>
        <taxon>Neopterygii</taxon>
        <taxon>Teleostei</taxon>
        <taxon>Neoteleostei</taxon>
        <taxon>Acanthomorphata</taxon>
        <taxon>Carangaria</taxon>
        <taxon>Carangiformes</taxon>
        <taxon>Echeneidae</taxon>
        <taxon>Echeneis</taxon>
    </lineage>
</organism>
<evidence type="ECO:0000313" key="7">
    <source>
        <dbReference type="Proteomes" id="UP000472264"/>
    </source>
</evidence>
<dbReference type="InterPro" id="IPR031671">
    <property type="entry name" value="SMIM5/18/22"/>
</dbReference>
<accession>A0A665V6N4</accession>
<evidence type="ECO:0000256" key="1">
    <source>
        <dbReference type="ARBA" id="ARBA00004167"/>
    </source>
</evidence>
<evidence type="ECO:0000256" key="3">
    <source>
        <dbReference type="ARBA" id="ARBA00022989"/>
    </source>
</evidence>
<keyword evidence="2 5" id="KW-0812">Transmembrane</keyword>
<protein>
    <submittedName>
        <fullName evidence="6">Uncharacterized protein</fullName>
    </submittedName>
</protein>
<name>A0A665V6N4_ECHNA</name>
<evidence type="ECO:0000256" key="5">
    <source>
        <dbReference type="SAM" id="Phobius"/>
    </source>
</evidence>
<comment type="subcellular location">
    <subcellularLocation>
        <location evidence="1">Membrane</location>
        <topology evidence="1">Single-pass membrane protein</topology>
    </subcellularLocation>
</comment>
<dbReference type="GO" id="GO:0016020">
    <property type="term" value="C:membrane"/>
    <property type="evidence" value="ECO:0007669"/>
    <property type="project" value="UniProtKB-SubCell"/>
</dbReference>
<dbReference type="PANTHER" id="PTHR37344">
    <property type="entry name" value="SMALL INTEGRAL MEMBRANE PROTEIN 5"/>
    <property type="match status" value="1"/>
</dbReference>
<keyword evidence="4 5" id="KW-0472">Membrane</keyword>